<feature type="domain" description="Major facilitator superfamily (MFS) profile" evidence="7">
    <location>
        <begin position="24"/>
        <end position="442"/>
    </location>
</feature>
<keyword evidence="3 6" id="KW-0812">Transmembrane</keyword>
<sequence length="450" mass="51205">MAIQKGDKKVIRGWVMYDWANSVYNLVISSAIFPIFYDNVTTKHFKETHGYLETQSLPDGVNVTVNFFGWELSNTALMSFVLSASFLCVSFFSPFLSGIADYLGNKKRFLQFFCYLGAASCMTLYFFDPAKIELGLTSLFFASIGFWNSLVFYNAYLPEIAEPKDHDKISARGFSMGYIGSMILLIICLVLIQTKTLEAKWCFVLVGIWWLLFSQFTYRVLPNSVRKETKEKGYIWKGFRELRHVFMEFRQTIRLKKYLTAFFFFNTGVQTVMLMATFFAKKEILWPVKDGKPDDSGLIIAILLIQLLGAGGAFIMSRLSRRIGNIRTLGISIVIWIGICCAAFIIKTPVQFYALAATVGLVMGGVQAMARSTYSKFLPETEDHASYFSFYDATEKIGIVTGTLFFGTMEIIFDDMRFSVVSVAFFFVVGLVMLFRIPKHERSDLEGVYE</sequence>
<dbReference type="Gene3D" id="1.20.1250.20">
    <property type="entry name" value="MFS general substrate transporter like domains"/>
    <property type="match status" value="1"/>
</dbReference>
<protein>
    <submittedName>
        <fullName evidence="8">MFS transporter</fullName>
    </submittedName>
</protein>
<evidence type="ECO:0000256" key="4">
    <source>
        <dbReference type="ARBA" id="ARBA00022989"/>
    </source>
</evidence>
<dbReference type="PROSITE" id="PS50850">
    <property type="entry name" value="MFS"/>
    <property type="match status" value="1"/>
</dbReference>
<feature type="transmembrane region" description="Helical" evidence="6">
    <location>
        <begin position="298"/>
        <end position="316"/>
    </location>
</feature>
<dbReference type="PANTHER" id="PTHR23519:SF1">
    <property type="entry name" value="AUTOPHAGY-RELATED PROTEIN 22"/>
    <property type="match status" value="1"/>
</dbReference>
<dbReference type="Pfam" id="PF11700">
    <property type="entry name" value="ATG22"/>
    <property type="match status" value="1"/>
</dbReference>
<evidence type="ECO:0000256" key="3">
    <source>
        <dbReference type="ARBA" id="ARBA00022692"/>
    </source>
</evidence>
<dbReference type="InterPro" id="IPR050495">
    <property type="entry name" value="ATG22/LtaA_families"/>
</dbReference>
<feature type="transmembrane region" description="Helical" evidence="6">
    <location>
        <begin position="352"/>
        <end position="370"/>
    </location>
</feature>
<feature type="transmembrane region" description="Helical" evidence="6">
    <location>
        <begin position="169"/>
        <end position="192"/>
    </location>
</feature>
<keyword evidence="2" id="KW-0813">Transport</keyword>
<dbReference type="AlphaFoldDB" id="A0A556N6X2"/>
<accession>A0A556N6X2</accession>
<feature type="transmembrane region" description="Helical" evidence="6">
    <location>
        <begin position="139"/>
        <end position="157"/>
    </location>
</feature>
<evidence type="ECO:0000259" key="7">
    <source>
        <dbReference type="PROSITE" id="PS50850"/>
    </source>
</evidence>
<dbReference type="SUPFAM" id="SSF103473">
    <property type="entry name" value="MFS general substrate transporter"/>
    <property type="match status" value="1"/>
</dbReference>
<gene>
    <name evidence="8" type="ORF">FO442_01710</name>
</gene>
<feature type="transmembrane region" description="Helical" evidence="6">
    <location>
        <begin position="76"/>
        <end position="97"/>
    </location>
</feature>
<comment type="caution">
    <text evidence="8">The sequence shown here is derived from an EMBL/GenBank/DDBJ whole genome shotgun (WGS) entry which is preliminary data.</text>
</comment>
<organism evidence="8 9">
    <name type="scientific">Fluviicola chungangensis</name>
    <dbReference type="NCBI Taxonomy" id="2597671"/>
    <lineage>
        <taxon>Bacteria</taxon>
        <taxon>Pseudomonadati</taxon>
        <taxon>Bacteroidota</taxon>
        <taxon>Flavobacteriia</taxon>
        <taxon>Flavobacteriales</taxon>
        <taxon>Crocinitomicaceae</taxon>
        <taxon>Fluviicola</taxon>
    </lineage>
</organism>
<evidence type="ECO:0000256" key="1">
    <source>
        <dbReference type="ARBA" id="ARBA00004127"/>
    </source>
</evidence>
<feature type="transmembrane region" description="Helical" evidence="6">
    <location>
        <begin position="198"/>
        <end position="221"/>
    </location>
</feature>
<feature type="transmembrane region" description="Helical" evidence="6">
    <location>
        <begin position="109"/>
        <end position="127"/>
    </location>
</feature>
<evidence type="ECO:0000256" key="6">
    <source>
        <dbReference type="SAM" id="Phobius"/>
    </source>
</evidence>
<dbReference type="InterPro" id="IPR036259">
    <property type="entry name" value="MFS_trans_sf"/>
</dbReference>
<evidence type="ECO:0000256" key="2">
    <source>
        <dbReference type="ARBA" id="ARBA00022448"/>
    </source>
</evidence>
<dbReference type="GO" id="GO:0022857">
    <property type="term" value="F:transmembrane transporter activity"/>
    <property type="evidence" value="ECO:0007669"/>
    <property type="project" value="InterPro"/>
</dbReference>
<evidence type="ECO:0000256" key="5">
    <source>
        <dbReference type="ARBA" id="ARBA00023136"/>
    </source>
</evidence>
<dbReference type="RefSeq" id="WP_144331405.1">
    <property type="nucleotide sequence ID" value="NZ_VLPL01000001.1"/>
</dbReference>
<dbReference type="PANTHER" id="PTHR23519">
    <property type="entry name" value="AUTOPHAGY-RELATED PROTEIN 22"/>
    <property type="match status" value="1"/>
</dbReference>
<comment type="subcellular location">
    <subcellularLocation>
        <location evidence="1">Endomembrane system</location>
        <topology evidence="1">Multi-pass membrane protein</topology>
    </subcellularLocation>
</comment>
<keyword evidence="4 6" id="KW-1133">Transmembrane helix</keyword>
<feature type="transmembrane region" description="Helical" evidence="6">
    <location>
        <begin position="328"/>
        <end position="346"/>
    </location>
</feature>
<feature type="transmembrane region" description="Helical" evidence="6">
    <location>
        <begin position="258"/>
        <end position="278"/>
    </location>
</feature>
<feature type="transmembrane region" description="Helical" evidence="6">
    <location>
        <begin position="418"/>
        <end position="437"/>
    </location>
</feature>
<evidence type="ECO:0000313" key="9">
    <source>
        <dbReference type="Proteomes" id="UP000316008"/>
    </source>
</evidence>
<dbReference type="EMBL" id="VLPL01000001">
    <property type="protein sequence ID" value="TSJ47870.1"/>
    <property type="molecule type" value="Genomic_DNA"/>
</dbReference>
<dbReference type="Proteomes" id="UP000316008">
    <property type="component" value="Unassembled WGS sequence"/>
</dbReference>
<reference evidence="8 9" key="1">
    <citation type="submission" date="2019-07" db="EMBL/GenBank/DDBJ databases">
        <authorList>
            <person name="Huq M.A."/>
        </authorList>
    </citation>
    <scope>NUCLEOTIDE SEQUENCE [LARGE SCALE GENOMIC DNA]</scope>
    <source>
        <strain evidence="8 9">MAH-3</strain>
    </source>
</reference>
<proteinExistence type="predicted"/>
<name>A0A556N6X2_9FLAO</name>
<dbReference type="InterPro" id="IPR020846">
    <property type="entry name" value="MFS_dom"/>
</dbReference>
<evidence type="ECO:0000313" key="8">
    <source>
        <dbReference type="EMBL" id="TSJ47870.1"/>
    </source>
</evidence>
<keyword evidence="5 6" id="KW-0472">Membrane</keyword>
<dbReference type="InterPro" id="IPR024671">
    <property type="entry name" value="Atg22-like"/>
</dbReference>
<feature type="transmembrane region" description="Helical" evidence="6">
    <location>
        <begin position="21"/>
        <end position="37"/>
    </location>
</feature>
<keyword evidence="9" id="KW-1185">Reference proteome</keyword>
<dbReference type="OrthoDB" id="9768783at2"/>
<dbReference type="GO" id="GO:0012505">
    <property type="term" value="C:endomembrane system"/>
    <property type="evidence" value="ECO:0007669"/>
    <property type="project" value="UniProtKB-SubCell"/>
</dbReference>